<name>A0A6L3YZV6_BRUAN</name>
<protein>
    <submittedName>
        <fullName evidence="1">Uncharacterized protein</fullName>
    </submittedName>
</protein>
<gene>
    <name evidence="1" type="ORF">F9L04_24890</name>
</gene>
<evidence type="ECO:0000313" key="2">
    <source>
        <dbReference type="Proteomes" id="UP000481876"/>
    </source>
</evidence>
<sequence>MKPNLYTPPATLFPSRLAAFSGQDTERVDPKDMRRAETVEKAYGGIRTRHIAMLGISSLLDDNWSGIRLILRIERRRELKGSCQKPMTPLPGSNWPDPTGKIACFTSEMARVPKMHAGLEQRMPPSL</sequence>
<dbReference type="Proteomes" id="UP000481876">
    <property type="component" value="Unassembled WGS sequence"/>
</dbReference>
<comment type="caution">
    <text evidence="1">The sequence shown here is derived from an EMBL/GenBank/DDBJ whole genome shotgun (WGS) entry which is preliminary data.</text>
</comment>
<reference evidence="1 2" key="1">
    <citation type="submission" date="2019-09" db="EMBL/GenBank/DDBJ databases">
        <title>Taxonomic organization of the family Brucellaceae based on a phylogenomic approach.</title>
        <authorList>
            <person name="Leclercq S."/>
            <person name="Cloeckaert A."/>
            <person name="Zygmunt M.S."/>
        </authorList>
    </citation>
    <scope>NUCLEOTIDE SEQUENCE [LARGE SCALE GENOMIC DNA]</scope>
    <source>
        <strain evidence="1 2">LMG 3313</strain>
    </source>
</reference>
<dbReference type="AlphaFoldDB" id="A0A6L3YZV6"/>
<dbReference type="EMBL" id="WBWS01000046">
    <property type="protein sequence ID" value="KAB2757551.1"/>
    <property type="molecule type" value="Genomic_DNA"/>
</dbReference>
<organism evidence="1 2">
    <name type="scientific">Brucella anthropi</name>
    <name type="common">Ochrobactrum anthropi</name>
    <dbReference type="NCBI Taxonomy" id="529"/>
    <lineage>
        <taxon>Bacteria</taxon>
        <taxon>Pseudomonadati</taxon>
        <taxon>Pseudomonadota</taxon>
        <taxon>Alphaproteobacteria</taxon>
        <taxon>Hyphomicrobiales</taxon>
        <taxon>Brucellaceae</taxon>
        <taxon>Brucella/Ochrobactrum group</taxon>
        <taxon>Brucella</taxon>
    </lineage>
</organism>
<evidence type="ECO:0000313" key="1">
    <source>
        <dbReference type="EMBL" id="KAB2757551.1"/>
    </source>
</evidence>
<dbReference type="RefSeq" id="WP_151662859.1">
    <property type="nucleotide sequence ID" value="NZ_WBWN01000038.1"/>
</dbReference>
<proteinExistence type="predicted"/>
<accession>A0A6L3YZV6</accession>